<dbReference type="EMBL" id="AC186754">
    <property type="protein sequence ID" value="ABF70096.1"/>
    <property type="molecule type" value="Genomic_DNA"/>
</dbReference>
<gene>
    <name evidence="1" type="ORF">MBP_81C12.30</name>
</gene>
<organism evidence="1">
    <name type="scientific">Musa balbisiana</name>
    <name type="common">Banana</name>
    <dbReference type="NCBI Taxonomy" id="52838"/>
    <lineage>
        <taxon>Eukaryota</taxon>
        <taxon>Viridiplantae</taxon>
        <taxon>Streptophyta</taxon>
        <taxon>Embryophyta</taxon>
        <taxon>Tracheophyta</taxon>
        <taxon>Spermatophyta</taxon>
        <taxon>Magnoliopsida</taxon>
        <taxon>Liliopsida</taxon>
        <taxon>Zingiberales</taxon>
        <taxon>Musaceae</taxon>
        <taxon>Musa</taxon>
    </lineage>
</organism>
<protein>
    <submittedName>
        <fullName evidence="1">Uncharacterized protein</fullName>
    </submittedName>
</protein>
<proteinExistence type="predicted"/>
<dbReference type="AlphaFoldDB" id="Q1EP61"/>
<accession>Q1EP61</accession>
<evidence type="ECO:0000313" key="1">
    <source>
        <dbReference type="EMBL" id="ABF70096.1"/>
    </source>
</evidence>
<reference evidence="1" key="1">
    <citation type="submission" date="2006-06" db="EMBL/GenBank/DDBJ databases">
        <authorList>
            <person name="Town C.D."/>
            <person name="Ronning C.M."/>
            <person name="Cheung F."/>
            <person name="Haas B.J."/>
            <person name="Althoff R."/>
            <person name="Arbogast T."/>
            <person name="Hine E."/>
            <person name="Piffanelli P."/>
            <person name="Tallon L.J."/>
        </authorList>
    </citation>
    <scope>NUCLEOTIDE SEQUENCE</scope>
</reference>
<sequence>MEGEDLVVKEAKEVENLKTNFKYQEKVEGQRPENFIRSIGVGDRNDEEDGTIQRQPKLFETYSKKDFKVYEAMLIKAPTSIHPVHAIRDCSGSKFDYSTTTTESSWKPRDMLHLKQKIKDSTNVKRCSVRKGFDKDVDGISGGEYHGQSCK</sequence>
<name>Q1EP61_MUSBA</name>